<comment type="caution">
    <text evidence="2">The sequence shown here is derived from an EMBL/GenBank/DDBJ whole genome shotgun (WGS) entry which is preliminary data.</text>
</comment>
<feature type="chain" id="PRO_5022708572" description="Carboxypeptidase regulatory-like domain-containing protein" evidence="1">
    <location>
        <begin position="24"/>
        <end position="139"/>
    </location>
</feature>
<proteinExistence type="predicted"/>
<dbReference type="InterPro" id="IPR008969">
    <property type="entry name" value="CarboxyPept-like_regulatory"/>
</dbReference>
<keyword evidence="3" id="KW-1185">Reference proteome</keyword>
<dbReference type="SUPFAM" id="SSF49464">
    <property type="entry name" value="Carboxypeptidase regulatory domain-like"/>
    <property type="match status" value="1"/>
</dbReference>
<organism evidence="2 3">
    <name type="scientific">Hymenobacter lutimineralis</name>
    <dbReference type="NCBI Taxonomy" id="2606448"/>
    <lineage>
        <taxon>Bacteria</taxon>
        <taxon>Pseudomonadati</taxon>
        <taxon>Bacteroidota</taxon>
        <taxon>Cytophagia</taxon>
        <taxon>Cytophagales</taxon>
        <taxon>Hymenobacteraceae</taxon>
        <taxon>Hymenobacter</taxon>
    </lineage>
</organism>
<dbReference type="EMBL" id="VTHL01000011">
    <property type="protein sequence ID" value="TYZ08905.1"/>
    <property type="molecule type" value="Genomic_DNA"/>
</dbReference>
<dbReference type="Pfam" id="PF13620">
    <property type="entry name" value="CarboxypepD_reg"/>
    <property type="match status" value="1"/>
</dbReference>
<gene>
    <name evidence="2" type="ORF">FY528_11865</name>
</gene>
<feature type="signal peptide" evidence="1">
    <location>
        <begin position="1"/>
        <end position="23"/>
    </location>
</feature>
<dbReference type="RefSeq" id="WP_149071230.1">
    <property type="nucleotide sequence ID" value="NZ_VTHL01000011.1"/>
</dbReference>
<keyword evidence="1" id="KW-0732">Signal</keyword>
<evidence type="ECO:0000313" key="3">
    <source>
        <dbReference type="Proteomes" id="UP000322791"/>
    </source>
</evidence>
<protein>
    <recommendedName>
        <fullName evidence="4">Carboxypeptidase regulatory-like domain-containing protein</fullName>
    </recommendedName>
</protein>
<name>A0A5D6V0X5_9BACT</name>
<evidence type="ECO:0000256" key="1">
    <source>
        <dbReference type="SAM" id="SignalP"/>
    </source>
</evidence>
<reference evidence="2 3" key="1">
    <citation type="submission" date="2019-08" db="EMBL/GenBank/DDBJ databases">
        <authorList>
            <person name="Seo M.-J."/>
        </authorList>
    </citation>
    <scope>NUCLEOTIDE SEQUENCE [LARGE SCALE GENOMIC DNA]</scope>
    <source>
        <strain evidence="2 3">KIGAM108</strain>
    </source>
</reference>
<dbReference type="Gene3D" id="2.60.40.1120">
    <property type="entry name" value="Carboxypeptidase-like, regulatory domain"/>
    <property type="match status" value="1"/>
</dbReference>
<sequence length="139" mass="14829">MHRAFTFFFGLGLFLLTPASLFAQTTVAEPTAAPAQALGCAIVTGTVTDESNNPLTGATVEVPGIKDAFITNSEGRYIIMTKTPLPRNARLQVSAGGYEAQELVLVNCEATSVALHTLPGTRFKRDGRIKKTSSTGKIW</sequence>
<dbReference type="AlphaFoldDB" id="A0A5D6V0X5"/>
<dbReference type="Proteomes" id="UP000322791">
    <property type="component" value="Unassembled WGS sequence"/>
</dbReference>
<evidence type="ECO:0000313" key="2">
    <source>
        <dbReference type="EMBL" id="TYZ08905.1"/>
    </source>
</evidence>
<evidence type="ECO:0008006" key="4">
    <source>
        <dbReference type="Google" id="ProtNLM"/>
    </source>
</evidence>
<accession>A0A5D6V0X5</accession>